<protein>
    <submittedName>
        <fullName evidence="2">MbtH family protein</fullName>
    </submittedName>
</protein>
<reference evidence="3" key="1">
    <citation type="journal article" date="2019" name="Int. J. Syst. Evol. Microbiol.">
        <title>The Global Catalogue of Microorganisms (GCM) 10K type strain sequencing project: providing services to taxonomists for standard genome sequencing and annotation.</title>
        <authorList>
            <consortium name="The Broad Institute Genomics Platform"/>
            <consortium name="The Broad Institute Genome Sequencing Center for Infectious Disease"/>
            <person name="Wu L."/>
            <person name="Ma J."/>
        </authorList>
    </citation>
    <scope>NUCLEOTIDE SEQUENCE [LARGE SCALE GENOMIC DNA]</scope>
    <source>
        <strain evidence="3">JCM 17017</strain>
    </source>
</reference>
<feature type="domain" description="MbtH-like" evidence="1">
    <location>
        <begin position="4"/>
        <end position="54"/>
    </location>
</feature>
<accession>A0ABP7I4K9</accession>
<gene>
    <name evidence="2" type="ORF">GCM10022380_27990</name>
</gene>
<organism evidence="2 3">
    <name type="scientific">Amycolatopsis tucumanensis</name>
    <dbReference type="NCBI Taxonomy" id="401106"/>
    <lineage>
        <taxon>Bacteria</taxon>
        <taxon>Bacillati</taxon>
        <taxon>Actinomycetota</taxon>
        <taxon>Actinomycetes</taxon>
        <taxon>Pseudonocardiales</taxon>
        <taxon>Pseudonocardiaceae</taxon>
        <taxon>Amycolatopsis</taxon>
    </lineage>
</organism>
<evidence type="ECO:0000313" key="2">
    <source>
        <dbReference type="EMBL" id="GAA3808778.1"/>
    </source>
</evidence>
<evidence type="ECO:0000259" key="1">
    <source>
        <dbReference type="SMART" id="SM00923"/>
    </source>
</evidence>
<dbReference type="Pfam" id="PF03621">
    <property type="entry name" value="MbtH"/>
    <property type="match status" value="1"/>
</dbReference>
<name>A0ABP7I4K9_9PSEU</name>
<dbReference type="InterPro" id="IPR037407">
    <property type="entry name" value="MLP_fam"/>
</dbReference>
<comment type="caution">
    <text evidence="2">The sequence shown here is derived from an EMBL/GenBank/DDBJ whole genome shotgun (WGS) entry which is preliminary data.</text>
</comment>
<dbReference type="PANTHER" id="PTHR38444:SF1">
    <property type="entry name" value="ENTEROBACTIN BIOSYNTHESIS PROTEIN YBDZ"/>
    <property type="match status" value="1"/>
</dbReference>
<dbReference type="PANTHER" id="PTHR38444">
    <property type="entry name" value="ENTEROBACTIN BIOSYNTHESIS PROTEIN YBDZ"/>
    <property type="match status" value="1"/>
</dbReference>
<dbReference type="Gene3D" id="3.90.820.10">
    <property type="entry name" value="Structural Genomics, Unknown Function 30-nov-00 1gh9 Mol_id"/>
    <property type="match status" value="1"/>
</dbReference>
<dbReference type="InterPro" id="IPR005153">
    <property type="entry name" value="MbtH-like_dom"/>
</dbReference>
<dbReference type="EMBL" id="BAABCM010000003">
    <property type="protein sequence ID" value="GAA3808778.1"/>
    <property type="molecule type" value="Genomic_DNA"/>
</dbReference>
<dbReference type="Proteomes" id="UP001501624">
    <property type="component" value="Unassembled WGS sequence"/>
</dbReference>
<keyword evidence="3" id="KW-1185">Reference proteome</keyword>
<dbReference type="SUPFAM" id="SSF160582">
    <property type="entry name" value="MbtH-like"/>
    <property type="match status" value="1"/>
</dbReference>
<evidence type="ECO:0000313" key="3">
    <source>
        <dbReference type="Proteomes" id="UP001501624"/>
    </source>
</evidence>
<sequence>MVTNPFDDDNGRFYALVNDEGQYSLWPTFAEVPAGWRIVFGEDSRQACLDHIEANWTDMRPRSLVESES</sequence>
<proteinExistence type="predicted"/>
<dbReference type="SMART" id="SM00923">
    <property type="entry name" value="MbtH"/>
    <property type="match status" value="1"/>
</dbReference>
<dbReference type="InterPro" id="IPR038020">
    <property type="entry name" value="MbtH-like_sf"/>
</dbReference>